<dbReference type="AlphaFoldDB" id="A0A7R8UHR4"/>
<keyword evidence="5" id="KW-1185">Reference proteome</keyword>
<dbReference type="GO" id="GO:0016020">
    <property type="term" value="C:membrane"/>
    <property type="evidence" value="ECO:0007669"/>
    <property type="project" value="TreeGrafter"/>
</dbReference>
<dbReference type="PANTHER" id="PTHR16074:SF4">
    <property type="entry name" value="BARDET-BIEDL SYNDROME 7 PROTEIN"/>
    <property type="match status" value="1"/>
</dbReference>
<protein>
    <recommendedName>
        <fullName evidence="6">Bardet-Biedl syndrome 7</fullName>
    </recommendedName>
</protein>
<reference evidence="4 5" key="1">
    <citation type="submission" date="2020-11" db="EMBL/GenBank/DDBJ databases">
        <authorList>
            <person name="Wallbank WR R."/>
            <person name="Pardo Diaz C."/>
            <person name="Kozak K."/>
            <person name="Martin S."/>
            <person name="Jiggins C."/>
            <person name="Moest M."/>
            <person name="Warren A I."/>
            <person name="Generalovic N T."/>
            <person name="Byers J.R.P. K."/>
            <person name="Montejo-Kovacevich G."/>
            <person name="Yen C E."/>
        </authorList>
    </citation>
    <scope>NUCLEOTIDE SEQUENCE [LARGE SCALE GENOMIC DNA]</scope>
</reference>
<dbReference type="Proteomes" id="UP000594454">
    <property type="component" value="Chromosome 1"/>
</dbReference>
<accession>A0A7R8UHR4</accession>
<dbReference type="InterPro" id="IPR015943">
    <property type="entry name" value="WD40/YVTN_repeat-like_dom_sf"/>
</dbReference>
<dbReference type="GO" id="GO:0043005">
    <property type="term" value="C:neuron projection"/>
    <property type="evidence" value="ECO:0007669"/>
    <property type="project" value="TreeGrafter"/>
</dbReference>
<feature type="domain" description="BBS7 helical hairpin" evidence="1">
    <location>
        <begin position="529"/>
        <end position="644"/>
    </location>
</feature>
<organism evidence="4 5">
    <name type="scientific">Hermetia illucens</name>
    <name type="common">Black soldier fly</name>
    <dbReference type="NCBI Taxonomy" id="343691"/>
    <lineage>
        <taxon>Eukaryota</taxon>
        <taxon>Metazoa</taxon>
        <taxon>Ecdysozoa</taxon>
        <taxon>Arthropoda</taxon>
        <taxon>Hexapoda</taxon>
        <taxon>Insecta</taxon>
        <taxon>Pterygota</taxon>
        <taxon>Neoptera</taxon>
        <taxon>Endopterygota</taxon>
        <taxon>Diptera</taxon>
        <taxon>Brachycera</taxon>
        <taxon>Stratiomyomorpha</taxon>
        <taxon>Stratiomyidae</taxon>
        <taxon>Hermetiinae</taxon>
        <taxon>Hermetia</taxon>
    </lineage>
</organism>
<dbReference type="Pfam" id="PF23743">
    <property type="entry name" value="Beta-prop_BBS7"/>
    <property type="match status" value="1"/>
</dbReference>
<dbReference type="InterPro" id="IPR056333">
    <property type="entry name" value="BBS7_pf_dom"/>
</dbReference>
<dbReference type="Gene3D" id="2.130.10.10">
    <property type="entry name" value="YVTN repeat-like/Quinoprotein amine dehydrogenase"/>
    <property type="match status" value="1"/>
</dbReference>
<dbReference type="InParanoid" id="A0A7R8UHR4"/>
<evidence type="ECO:0000259" key="2">
    <source>
        <dbReference type="Pfam" id="PF23361"/>
    </source>
</evidence>
<dbReference type="InterPro" id="IPR056335">
    <property type="entry name" value="BBS7_hairpin"/>
</dbReference>
<evidence type="ECO:0000313" key="4">
    <source>
        <dbReference type="EMBL" id="CAD7080257.1"/>
    </source>
</evidence>
<dbReference type="EMBL" id="LR899009">
    <property type="protein sequence ID" value="CAD7080257.1"/>
    <property type="molecule type" value="Genomic_DNA"/>
</dbReference>
<dbReference type="GO" id="GO:0005930">
    <property type="term" value="C:axoneme"/>
    <property type="evidence" value="ECO:0007669"/>
    <property type="project" value="TreeGrafter"/>
</dbReference>
<dbReference type="Pfam" id="PF23361">
    <property type="entry name" value="BBS7_pf"/>
    <property type="match status" value="1"/>
</dbReference>
<dbReference type="SUPFAM" id="SSF50978">
    <property type="entry name" value="WD40 repeat-like"/>
    <property type="match status" value="1"/>
</dbReference>
<feature type="domain" description="BBS7 beta-propeller" evidence="3">
    <location>
        <begin position="21"/>
        <end position="321"/>
    </location>
</feature>
<dbReference type="GO" id="GO:0036064">
    <property type="term" value="C:ciliary basal body"/>
    <property type="evidence" value="ECO:0007669"/>
    <property type="project" value="TreeGrafter"/>
</dbReference>
<dbReference type="GO" id="GO:0034464">
    <property type="term" value="C:BBSome"/>
    <property type="evidence" value="ECO:0007669"/>
    <property type="project" value="TreeGrafter"/>
</dbReference>
<dbReference type="InterPro" id="IPR056332">
    <property type="entry name" value="Beta-prop_BBS7"/>
</dbReference>
<evidence type="ECO:0000259" key="1">
    <source>
        <dbReference type="Pfam" id="PF23349"/>
    </source>
</evidence>
<proteinExistence type="predicted"/>
<dbReference type="InterPro" id="IPR036322">
    <property type="entry name" value="WD40_repeat_dom_sf"/>
</dbReference>
<dbReference type="Pfam" id="PF23349">
    <property type="entry name" value="BBS7_hp"/>
    <property type="match status" value="1"/>
</dbReference>
<feature type="domain" description="BBS7 platform" evidence="2">
    <location>
        <begin position="432"/>
        <end position="525"/>
    </location>
</feature>
<sequence>MELELTRIDYGTVGTTSRNCLKLLPNAYKKQQKVVIADVDGNVQLFTIKKTEAQIIFQVYAGKKVSSIQLGGAVGSNFDKIFVATENIVKGYTKKGKMFLSFDTNLTEAIKCMFVLGADLIVCGNHVYNHYRDCKDVGTYLCGDTIVDAVALSPNNTNRIITILACSGRVLRVLEHCRVRQTIELESVPTALHVRKNILGDKIMCGFADGKIIAYNFAGFIGDVKDSVVITSEYGTSAITCIDTYDLTGEGNENLLIGRRDGSVQVFSLPAEDEVDLEPREIYRESFTESISAIQGGCVYSNGATEIVIATYAGSVFGLTTQIVSVNLSDRELFKELLVKNASKKQPDVDNQVEGTSINLVKPRERYTLTTQIISTSTNTMSAVLDVNDSVLLDAQKATYSLTIEMPVPILEILYQSEINIQFLDLENDNAELTENQVDSTGPFSWAEVHNWMEQMLPEVPERLSGGADSMELYYKNVLIGTILECKYGKGWASFRSDNLSTISILKDFLTKEATKKRIKLEITSNISEASINHVLRLIEPAIQKHIKVKEEHKFLLALLEVDIRSEDDWNCLLPKYQSILERRSEIENDFIKTPGILQRYFGVITDFYIDRFKFKGMFVKDKIPELMKLLEDYKRMEPIIEFFQSYTADEVNSTTV</sequence>
<name>A0A7R8UHR4_HERIL</name>
<dbReference type="OrthoDB" id="414590at2759"/>
<gene>
    <name evidence="4" type="ORF">HERILL_LOCUS3422</name>
</gene>
<dbReference type="PANTHER" id="PTHR16074">
    <property type="entry name" value="BARDET-BIEDL SYNDROME 7 PROTEIN"/>
    <property type="match status" value="1"/>
</dbReference>
<evidence type="ECO:0000313" key="5">
    <source>
        <dbReference type="Proteomes" id="UP000594454"/>
    </source>
</evidence>
<evidence type="ECO:0000259" key="3">
    <source>
        <dbReference type="Pfam" id="PF23743"/>
    </source>
</evidence>
<dbReference type="GO" id="GO:0060271">
    <property type="term" value="P:cilium assembly"/>
    <property type="evidence" value="ECO:0007669"/>
    <property type="project" value="TreeGrafter"/>
</dbReference>
<dbReference type="GO" id="GO:0008104">
    <property type="term" value="P:intracellular protein localization"/>
    <property type="evidence" value="ECO:0007669"/>
    <property type="project" value="TreeGrafter"/>
</dbReference>
<evidence type="ECO:0008006" key="6">
    <source>
        <dbReference type="Google" id="ProtNLM"/>
    </source>
</evidence>